<dbReference type="InterPro" id="IPR050343">
    <property type="entry name" value="RsuA_PseudoU_synthase"/>
</dbReference>
<feature type="non-terminal residue" evidence="4">
    <location>
        <position position="97"/>
    </location>
</feature>
<keyword evidence="2" id="KW-0413">Isomerase</keyword>
<sequence>MSKILLFNKPWGVLSQFTDDQGRPTLRDFISEKGVYPAGRLDRDSEGLLVLTDDGALQNRIANPRHKTSKTYWVQVEGIPDNSALKTLREGVERKDG</sequence>
<evidence type="ECO:0000313" key="4">
    <source>
        <dbReference type="EMBL" id="CAD7239876.1"/>
    </source>
</evidence>
<dbReference type="PROSITE" id="PS01149">
    <property type="entry name" value="PSI_RSU"/>
    <property type="match status" value="1"/>
</dbReference>
<dbReference type="Gene3D" id="3.30.70.580">
    <property type="entry name" value="Pseudouridine synthase I, catalytic domain, N-terminal subdomain"/>
    <property type="match status" value="1"/>
</dbReference>
<dbReference type="GO" id="GO:0001522">
    <property type="term" value="P:pseudouridine synthesis"/>
    <property type="evidence" value="ECO:0007669"/>
    <property type="project" value="InterPro"/>
</dbReference>
<evidence type="ECO:0000259" key="3">
    <source>
        <dbReference type="Pfam" id="PF00849"/>
    </source>
</evidence>
<name>A0A7R8X507_9CRUS</name>
<comment type="similarity">
    <text evidence="1">Belongs to the pseudouridine synthase RsuA family.</text>
</comment>
<dbReference type="InterPro" id="IPR020103">
    <property type="entry name" value="PsdUridine_synth_cat_dom_sf"/>
</dbReference>
<dbReference type="EMBL" id="OB745549">
    <property type="protein sequence ID" value="CAD7239876.1"/>
    <property type="molecule type" value="Genomic_DNA"/>
</dbReference>
<dbReference type="PANTHER" id="PTHR47683">
    <property type="entry name" value="PSEUDOURIDINE SYNTHASE FAMILY PROTEIN-RELATED"/>
    <property type="match status" value="1"/>
</dbReference>
<dbReference type="InterPro" id="IPR020094">
    <property type="entry name" value="TruA/RsuA/RluB/E/F_N"/>
</dbReference>
<dbReference type="GO" id="GO:0009982">
    <property type="term" value="F:pseudouridine synthase activity"/>
    <property type="evidence" value="ECO:0007669"/>
    <property type="project" value="InterPro"/>
</dbReference>
<accession>A0A7R8X507</accession>
<dbReference type="GO" id="GO:0003723">
    <property type="term" value="F:RNA binding"/>
    <property type="evidence" value="ECO:0007669"/>
    <property type="project" value="InterPro"/>
</dbReference>
<dbReference type="AlphaFoldDB" id="A0A7R8X507"/>
<feature type="domain" description="Pseudouridine synthase RsuA/RluA-like" evidence="3">
    <location>
        <begin position="4"/>
        <end position="82"/>
    </location>
</feature>
<organism evidence="4">
    <name type="scientific">Cyprideis torosa</name>
    <dbReference type="NCBI Taxonomy" id="163714"/>
    <lineage>
        <taxon>Eukaryota</taxon>
        <taxon>Metazoa</taxon>
        <taxon>Ecdysozoa</taxon>
        <taxon>Arthropoda</taxon>
        <taxon>Crustacea</taxon>
        <taxon>Oligostraca</taxon>
        <taxon>Ostracoda</taxon>
        <taxon>Podocopa</taxon>
        <taxon>Podocopida</taxon>
        <taxon>Cytherocopina</taxon>
        <taxon>Cytheroidea</taxon>
        <taxon>Cytherideidae</taxon>
        <taxon>Cyprideis</taxon>
    </lineage>
</organism>
<dbReference type="GO" id="GO:0006364">
    <property type="term" value="P:rRNA processing"/>
    <property type="evidence" value="ECO:0007669"/>
    <property type="project" value="UniProtKB-ARBA"/>
</dbReference>
<evidence type="ECO:0000256" key="2">
    <source>
        <dbReference type="ARBA" id="ARBA00023235"/>
    </source>
</evidence>
<dbReference type="OrthoDB" id="10055830at2759"/>
<proteinExistence type="inferred from homology"/>
<dbReference type="Pfam" id="PF00849">
    <property type="entry name" value="PseudoU_synth_2"/>
    <property type="match status" value="1"/>
</dbReference>
<dbReference type="SUPFAM" id="SSF55120">
    <property type="entry name" value="Pseudouridine synthase"/>
    <property type="match status" value="1"/>
</dbReference>
<evidence type="ECO:0000256" key="1">
    <source>
        <dbReference type="ARBA" id="ARBA00008348"/>
    </source>
</evidence>
<gene>
    <name evidence="4" type="ORF">CTOB1V02_LOCUS17691</name>
</gene>
<dbReference type="InterPro" id="IPR006145">
    <property type="entry name" value="PsdUridine_synth_RsuA/RluA"/>
</dbReference>
<protein>
    <recommendedName>
        <fullName evidence="3">Pseudouridine synthase RsuA/RluA-like domain-containing protein</fullName>
    </recommendedName>
</protein>
<dbReference type="PANTHER" id="PTHR47683:SF2">
    <property type="entry name" value="RNA-BINDING S4 DOMAIN-CONTAINING PROTEIN"/>
    <property type="match status" value="1"/>
</dbReference>
<dbReference type="InterPro" id="IPR018496">
    <property type="entry name" value="PsdUridine_synth_RsuA/RluB_CS"/>
</dbReference>
<reference evidence="4" key="1">
    <citation type="submission" date="2020-11" db="EMBL/GenBank/DDBJ databases">
        <authorList>
            <person name="Tran Van P."/>
        </authorList>
    </citation>
    <scope>NUCLEOTIDE SEQUENCE</scope>
</reference>